<proteinExistence type="predicted"/>
<organism evidence="1 2">
    <name type="scientific">Pseudomonas migulae</name>
    <dbReference type="NCBI Taxonomy" id="78543"/>
    <lineage>
        <taxon>Bacteria</taxon>
        <taxon>Pseudomonadati</taxon>
        <taxon>Pseudomonadota</taxon>
        <taxon>Gammaproteobacteria</taxon>
        <taxon>Pseudomonadales</taxon>
        <taxon>Pseudomonadaceae</taxon>
        <taxon>Pseudomonas</taxon>
    </lineage>
</organism>
<accession>A0A1H5L6L5</accession>
<dbReference type="AlphaFoldDB" id="A0A1H5L6L5"/>
<gene>
    <name evidence="1" type="ORF">SAMN04490194_3720</name>
</gene>
<dbReference type="Proteomes" id="UP000198985">
    <property type="component" value="Unassembled WGS sequence"/>
</dbReference>
<evidence type="ECO:0000313" key="1">
    <source>
        <dbReference type="EMBL" id="SEE72217.1"/>
    </source>
</evidence>
<protein>
    <submittedName>
        <fullName evidence="1">Uncharacterized protein</fullName>
    </submittedName>
</protein>
<evidence type="ECO:0000313" key="2">
    <source>
        <dbReference type="Proteomes" id="UP000198985"/>
    </source>
</evidence>
<reference evidence="1 2" key="1">
    <citation type="submission" date="2016-10" db="EMBL/GenBank/DDBJ databases">
        <authorList>
            <person name="de Groot N.N."/>
        </authorList>
    </citation>
    <scope>NUCLEOTIDE SEQUENCE [LARGE SCALE GENOMIC DNA]</scope>
    <source>
        <strain evidence="1 2">BS3662</strain>
    </source>
</reference>
<sequence>MKKLLIAAMLLVLAVLYVGYYEALEDGDIETILFIKKHPTVQMKFYNIHANDGEIRRVERLSEEERMWIIDYCRYRLGIDTALETQDDVEMCRKK</sequence>
<name>A0A1H5L6L5_9PSED</name>
<dbReference type="RefSeq" id="WP_084323734.1">
    <property type="nucleotide sequence ID" value="NZ_FNTY01000002.1"/>
</dbReference>
<dbReference type="EMBL" id="FNTY01000002">
    <property type="protein sequence ID" value="SEE72217.1"/>
    <property type="molecule type" value="Genomic_DNA"/>
</dbReference>